<dbReference type="InterPro" id="IPR022907">
    <property type="entry name" value="VapC_family"/>
</dbReference>
<keyword evidence="4 8" id="KW-0479">Metal-binding</keyword>
<evidence type="ECO:0000256" key="2">
    <source>
        <dbReference type="ARBA" id="ARBA00022649"/>
    </source>
</evidence>
<accession>A0A1X0XSL7</accession>
<reference evidence="10 11" key="1">
    <citation type="submission" date="2017-03" db="EMBL/GenBank/DDBJ databases">
        <title>Genome sequence of Geothermobacter sp. EPR-M, Deep-Sea Iron Reducer.</title>
        <authorList>
            <person name="Tully B."/>
            <person name="Savalia P."/>
            <person name="Abuyen K."/>
            <person name="Baughan C."/>
            <person name="Romero E."/>
            <person name="Ronkowski C."/>
            <person name="Torres B."/>
            <person name="Tremblay J."/>
            <person name="Trujillo A."/>
            <person name="Tyler M."/>
            <person name="Perez-Rodriguez I."/>
            <person name="Amend J."/>
        </authorList>
    </citation>
    <scope>NUCLEOTIDE SEQUENCE [LARGE SCALE GENOMIC DNA]</scope>
    <source>
        <strain evidence="10 11">EPR-M</strain>
    </source>
</reference>
<organism evidence="10 11">
    <name type="scientific">Geothermobacter hydrogeniphilus</name>
    <dbReference type="NCBI Taxonomy" id="1969733"/>
    <lineage>
        <taxon>Bacteria</taxon>
        <taxon>Pseudomonadati</taxon>
        <taxon>Thermodesulfobacteriota</taxon>
        <taxon>Desulfuromonadia</taxon>
        <taxon>Desulfuromonadales</taxon>
        <taxon>Geothermobacteraceae</taxon>
        <taxon>Geothermobacter</taxon>
    </lineage>
</organism>
<dbReference type="Pfam" id="PF01850">
    <property type="entry name" value="PIN"/>
    <property type="match status" value="1"/>
</dbReference>
<dbReference type="Gene3D" id="3.40.50.1010">
    <property type="entry name" value="5'-nuclease"/>
    <property type="match status" value="1"/>
</dbReference>
<keyword evidence="8" id="KW-0800">Toxin</keyword>
<dbReference type="SUPFAM" id="SSF88723">
    <property type="entry name" value="PIN domain-like"/>
    <property type="match status" value="1"/>
</dbReference>
<keyword evidence="11" id="KW-1185">Reference proteome</keyword>
<evidence type="ECO:0000313" key="11">
    <source>
        <dbReference type="Proteomes" id="UP000193136"/>
    </source>
</evidence>
<keyword evidence="3 8" id="KW-0540">Nuclease</keyword>
<evidence type="ECO:0000256" key="3">
    <source>
        <dbReference type="ARBA" id="ARBA00022722"/>
    </source>
</evidence>
<dbReference type="GO" id="GO:0016787">
    <property type="term" value="F:hydrolase activity"/>
    <property type="evidence" value="ECO:0007669"/>
    <property type="project" value="UniProtKB-KW"/>
</dbReference>
<dbReference type="OrthoDB" id="9815354at2"/>
<gene>
    <name evidence="8" type="primary">vapC</name>
    <name evidence="10" type="ORF">B5V00_14980</name>
</gene>
<dbReference type="InterPro" id="IPR002716">
    <property type="entry name" value="PIN_dom"/>
</dbReference>
<comment type="similarity">
    <text evidence="7 8">Belongs to the PINc/VapC protein family.</text>
</comment>
<dbReference type="Proteomes" id="UP000193136">
    <property type="component" value="Unassembled WGS sequence"/>
</dbReference>
<proteinExistence type="inferred from homology"/>
<dbReference type="InterPro" id="IPR050556">
    <property type="entry name" value="Type_II_TA_system_RNase"/>
</dbReference>
<dbReference type="PANTHER" id="PTHR33653">
    <property type="entry name" value="RIBONUCLEASE VAPC2"/>
    <property type="match status" value="1"/>
</dbReference>
<dbReference type="AlphaFoldDB" id="A0A1X0XSL7"/>
<evidence type="ECO:0000256" key="1">
    <source>
        <dbReference type="ARBA" id="ARBA00001946"/>
    </source>
</evidence>
<evidence type="ECO:0000256" key="4">
    <source>
        <dbReference type="ARBA" id="ARBA00022723"/>
    </source>
</evidence>
<comment type="function">
    <text evidence="8">Toxic component of a toxin-antitoxin (TA) system. An RNase.</text>
</comment>
<comment type="cofactor">
    <cofactor evidence="1 8">
        <name>Mg(2+)</name>
        <dbReference type="ChEBI" id="CHEBI:18420"/>
    </cofactor>
</comment>
<feature type="binding site" evidence="8">
    <location>
        <position position="9"/>
    </location>
    <ligand>
        <name>Mg(2+)</name>
        <dbReference type="ChEBI" id="CHEBI:18420"/>
    </ligand>
</feature>
<evidence type="ECO:0000256" key="6">
    <source>
        <dbReference type="ARBA" id="ARBA00022842"/>
    </source>
</evidence>
<dbReference type="STRING" id="1969733.B5V00_14980"/>
<evidence type="ECO:0000313" key="10">
    <source>
        <dbReference type="EMBL" id="ORJ55840.1"/>
    </source>
</evidence>
<protein>
    <recommendedName>
        <fullName evidence="8">Ribonuclease VapC</fullName>
        <shortName evidence="8">RNase VapC</shortName>
        <ecNumber evidence="8">3.1.-.-</ecNumber>
    </recommendedName>
    <alternativeName>
        <fullName evidence="8">Toxin VapC</fullName>
    </alternativeName>
</protein>
<dbReference type="CDD" id="cd18737">
    <property type="entry name" value="PIN_VapC4-5_FitB-like"/>
    <property type="match status" value="1"/>
</dbReference>
<dbReference type="GO" id="GO:0004540">
    <property type="term" value="F:RNA nuclease activity"/>
    <property type="evidence" value="ECO:0007669"/>
    <property type="project" value="InterPro"/>
</dbReference>
<dbReference type="GO" id="GO:0000287">
    <property type="term" value="F:magnesium ion binding"/>
    <property type="evidence" value="ECO:0007669"/>
    <property type="project" value="UniProtKB-UniRule"/>
</dbReference>
<dbReference type="GO" id="GO:0090729">
    <property type="term" value="F:toxin activity"/>
    <property type="evidence" value="ECO:0007669"/>
    <property type="project" value="UniProtKB-KW"/>
</dbReference>
<feature type="domain" description="PIN" evidence="9">
    <location>
        <begin position="7"/>
        <end position="108"/>
    </location>
</feature>
<dbReference type="HAMAP" id="MF_00265">
    <property type="entry name" value="VapC_Nob1"/>
    <property type="match status" value="1"/>
</dbReference>
<keyword evidence="6 8" id="KW-0460">Magnesium</keyword>
<keyword evidence="5 8" id="KW-0378">Hydrolase</keyword>
<dbReference type="EC" id="3.1.-.-" evidence="8"/>
<keyword evidence="2 8" id="KW-1277">Toxin-antitoxin system</keyword>
<evidence type="ECO:0000256" key="8">
    <source>
        <dbReference type="HAMAP-Rule" id="MF_00265"/>
    </source>
</evidence>
<dbReference type="InterPro" id="IPR029060">
    <property type="entry name" value="PIN-like_dom_sf"/>
</dbReference>
<dbReference type="EMBL" id="NAAD01000026">
    <property type="protein sequence ID" value="ORJ55840.1"/>
    <property type="molecule type" value="Genomic_DNA"/>
</dbReference>
<comment type="caution">
    <text evidence="10">The sequence shown here is derived from an EMBL/GenBank/DDBJ whole genome shotgun (WGS) entry which is preliminary data.</text>
</comment>
<evidence type="ECO:0000256" key="7">
    <source>
        <dbReference type="ARBA" id="ARBA00038093"/>
    </source>
</evidence>
<dbReference type="RefSeq" id="WP_085011628.1">
    <property type="nucleotide sequence ID" value="NZ_NAAD01000026.1"/>
</dbReference>
<evidence type="ECO:0000259" key="9">
    <source>
        <dbReference type="Pfam" id="PF01850"/>
    </source>
</evidence>
<sequence length="123" mass="13785">MAAVKALLDTNILIDYLNGIEQAREELDRHDRLLVSVITWMEVMVGATAEEDAPVRAFLSRFEVVSINPEIAERAVEIRRQTGIRLPDAIIWASAQCEDALLVSRNSRDFPPDAPGVRVPYLL</sequence>
<name>A0A1X0XSL7_9BACT</name>
<dbReference type="PANTHER" id="PTHR33653:SF1">
    <property type="entry name" value="RIBONUCLEASE VAPC2"/>
    <property type="match status" value="1"/>
</dbReference>
<feature type="binding site" evidence="8">
    <location>
        <position position="88"/>
    </location>
    <ligand>
        <name>Mg(2+)</name>
        <dbReference type="ChEBI" id="CHEBI:18420"/>
    </ligand>
</feature>
<evidence type="ECO:0000256" key="5">
    <source>
        <dbReference type="ARBA" id="ARBA00022801"/>
    </source>
</evidence>